<organism evidence="1">
    <name type="scientific">bioreactor metagenome</name>
    <dbReference type="NCBI Taxonomy" id="1076179"/>
    <lineage>
        <taxon>unclassified sequences</taxon>
        <taxon>metagenomes</taxon>
        <taxon>ecological metagenomes</taxon>
    </lineage>
</organism>
<dbReference type="EMBL" id="VSSQ01051538">
    <property type="protein sequence ID" value="MPN05631.1"/>
    <property type="molecule type" value="Genomic_DNA"/>
</dbReference>
<evidence type="ECO:0000313" key="1">
    <source>
        <dbReference type="EMBL" id="MPN05631.1"/>
    </source>
</evidence>
<comment type="caution">
    <text evidence="1">The sequence shown here is derived from an EMBL/GenBank/DDBJ whole genome shotgun (WGS) entry which is preliminary data.</text>
</comment>
<name>A0A645EUC9_9ZZZZ</name>
<sequence>MEHDDIRALSSLYSSTDQLIIVVIRLSDMLDGKTGIILHDQIINFLHRRLHALNITIFEIPDSDYRSPVGLRSPLLLGSSRPEH</sequence>
<protein>
    <submittedName>
        <fullName evidence="1">Uncharacterized protein</fullName>
    </submittedName>
</protein>
<dbReference type="AlphaFoldDB" id="A0A645EUC9"/>
<accession>A0A645EUC9</accession>
<reference evidence="1" key="1">
    <citation type="submission" date="2019-08" db="EMBL/GenBank/DDBJ databases">
        <authorList>
            <person name="Kucharzyk K."/>
            <person name="Murdoch R.W."/>
            <person name="Higgins S."/>
            <person name="Loffler F."/>
        </authorList>
    </citation>
    <scope>NUCLEOTIDE SEQUENCE</scope>
</reference>
<proteinExistence type="predicted"/>
<gene>
    <name evidence="1" type="ORF">SDC9_152882</name>
</gene>